<dbReference type="Pfam" id="PF05685">
    <property type="entry name" value="Uma2"/>
    <property type="match status" value="1"/>
</dbReference>
<evidence type="ECO:0000313" key="2">
    <source>
        <dbReference type="EMBL" id="SLM27960.1"/>
    </source>
</evidence>
<dbReference type="InterPro" id="IPR008538">
    <property type="entry name" value="Uma2"/>
</dbReference>
<name>A0A1W1H647_9BACT</name>
<protein>
    <recommendedName>
        <fullName evidence="1">Putative restriction endonuclease domain-containing protein</fullName>
    </recommendedName>
</protein>
<dbReference type="PANTHER" id="PTHR36558">
    <property type="entry name" value="GLR1098 PROTEIN"/>
    <property type="match status" value="1"/>
</dbReference>
<dbReference type="Gene3D" id="3.90.1570.10">
    <property type="entry name" value="tt1808, chain A"/>
    <property type="match status" value="1"/>
</dbReference>
<dbReference type="InterPro" id="IPR011335">
    <property type="entry name" value="Restrct_endonuc-II-like"/>
</dbReference>
<feature type="domain" description="Putative restriction endonuclease" evidence="1">
    <location>
        <begin position="16"/>
        <end position="167"/>
    </location>
</feature>
<dbReference type="EMBL" id="FWEV01000025">
    <property type="protein sequence ID" value="SLM27960.1"/>
    <property type="molecule type" value="Genomic_DNA"/>
</dbReference>
<evidence type="ECO:0000313" key="3">
    <source>
        <dbReference type="Proteomes" id="UP000191931"/>
    </source>
</evidence>
<dbReference type="SUPFAM" id="SSF52980">
    <property type="entry name" value="Restriction endonuclease-like"/>
    <property type="match status" value="1"/>
</dbReference>
<dbReference type="Proteomes" id="UP000191931">
    <property type="component" value="Unassembled WGS sequence"/>
</dbReference>
<keyword evidence="3" id="KW-1185">Reference proteome</keyword>
<reference evidence="2 3" key="1">
    <citation type="submission" date="2017-03" db="EMBL/GenBank/DDBJ databases">
        <authorList>
            <person name="Afonso C.L."/>
            <person name="Miller P.J."/>
            <person name="Scott M.A."/>
            <person name="Spackman E."/>
            <person name="Goraichik I."/>
            <person name="Dimitrov K.M."/>
            <person name="Suarez D.L."/>
            <person name="Swayne D.E."/>
        </authorList>
    </citation>
    <scope>NUCLEOTIDE SEQUENCE [LARGE SCALE GENOMIC DNA]</scope>
    <source>
        <strain evidence="2">PRJEB14757</strain>
    </source>
</reference>
<dbReference type="CDD" id="cd06260">
    <property type="entry name" value="DUF820-like"/>
    <property type="match status" value="1"/>
</dbReference>
<dbReference type="InterPro" id="IPR012296">
    <property type="entry name" value="Nuclease_put_TT1808"/>
</dbReference>
<dbReference type="PANTHER" id="PTHR36558:SF1">
    <property type="entry name" value="RESTRICTION ENDONUCLEASE DOMAIN-CONTAINING PROTEIN-RELATED"/>
    <property type="match status" value="1"/>
</dbReference>
<evidence type="ECO:0000259" key="1">
    <source>
        <dbReference type="Pfam" id="PF05685"/>
    </source>
</evidence>
<accession>A0A1W1H647</accession>
<sequence length="203" mass="23283">MKNECSTQKTPLINQQEYLELEKNSEIKHEYFEGEIFAMTGASLNHNRISRNIERELGIELKGSSCENFSGEMRVKVNELEKYTYPDIAVVCGDIELEKINGLDTLLNPVVIMEILSDSTEAYDRGIKFNHYRLIPSFKEYILVSQNTCNVEQFVRGDGGIWQILTPYTDMGQHFIIESIGCELSLSDIYYRVGFDDKDVNGK</sequence>
<gene>
    <name evidence="2" type="ORF">MTBBW1_1200035</name>
</gene>
<proteinExistence type="predicted"/>
<organism evidence="2 3">
    <name type="scientific">Desulfamplus magnetovallimortis</name>
    <dbReference type="NCBI Taxonomy" id="1246637"/>
    <lineage>
        <taxon>Bacteria</taxon>
        <taxon>Pseudomonadati</taxon>
        <taxon>Thermodesulfobacteriota</taxon>
        <taxon>Desulfobacteria</taxon>
        <taxon>Desulfobacterales</taxon>
        <taxon>Desulfobacteraceae</taxon>
        <taxon>Desulfamplus</taxon>
    </lineage>
</organism>
<dbReference type="AlphaFoldDB" id="A0A1W1H647"/>